<dbReference type="AlphaFoldDB" id="A0A0M2KD90"/>
<comment type="caution">
    <text evidence="2">The sequence shown here is derived from an EMBL/GenBank/DDBJ whole genome shotgun (WGS) entry which is preliminary data.</text>
</comment>
<proteinExistence type="predicted"/>
<protein>
    <submittedName>
        <fullName evidence="2">Uncharacterized protein</fullName>
    </submittedName>
</protein>
<keyword evidence="1" id="KW-0472">Membrane</keyword>
<evidence type="ECO:0000313" key="2">
    <source>
        <dbReference type="EMBL" id="KKF35287.1"/>
    </source>
</evidence>
<name>A0A0M2KD90_9GAMM</name>
<keyword evidence="1" id="KW-1133">Transmembrane helix</keyword>
<feature type="transmembrane region" description="Helical" evidence="1">
    <location>
        <begin position="27"/>
        <end position="44"/>
    </location>
</feature>
<evidence type="ECO:0000313" key="3">
    <source>
        <dbReference type="Proteomes" id="UP000033924"/>
    </source>
</evidence>
<reference evidence="2 3" key="1">
    <citation type="submission" date="2015-01" db="EMBL/GenBank/DDBJ databases">
        <title>Erwinia tracheiphila.</title>
        <authorList>
            <person name="Shapiro L.R."/>
        </authorList>
    </citation>
    <scope>NUCLEOTIDE SEQUENCE [LARGE SCALE GENOMIC DNA]</scope>
    <source>
        <strain evidence="2 3">BuffGH</strain>
    </source>
</reference>
<keyword evidence="3" id="KW-1185">Reference proteome</keyword>
<gene>
    <name evidence="2" type="ORF">SY86_07395</name>
</gene>
<dbReference type="EMBL" id="JXNU01000003">
    <property type="protein sequence ID" value="KKF35287.1"/>
    <property type="molecule type" value="Genomic_DNA"/>
</dbReference>
<evidence type="ECO:0000256" key="1">
    <source>
        <dbReference type="SAM" id="Phobius"/>
    </source>
</evidence>
<organism evidence="2 3">
    <name type="scientific">Erwinia tracheiphila</name>
    <dbReference type="NCBI Taxonomy" id="65700"/>
    <lineage>
        <taxon>Bacteria</taxon>
        <taxon>Pseudomonadati</taxon>
        <taxon>Pseudomonadota</taxon>
        <taxon>Gammaproteobacteria</taxon>
        <taxon>Enterobacterales</taxon>
        <taxon>Erwiniaceae</taxon>
        <taxon>Erwinia</taxon>
    </lineage>
</organism>
<keyword evidence="1" id="KW-0812">Transmembrane</keyword>
<sequence length="65" mass="6998">MVLPPQQVNICLKTGDQVFNGGEYHRVFLFANVLVIAFAALVVVPHDAHTIHNVGPAVFVLVCAS</sequence>
<dbReference type="Proteomes" id="UP000033924">
    <property type="component" value="Unassembled WGS sequence"/>
</dbReference>
<accession>A0A0M2KD90</accession>